<sequence length="128" mass="14344">MQTKGVIIDTSVFISFLRGAEAAPFVIKLLKENKAYINGIIIAELIQGLKNFKEESNLIELLKAVNTLEITVDIWIKAGKLSLDLKRKGINIPLTDVATAALAFEHDMELYTFDKHFDLIPGLKIYKP</sequence>
<dbReference type="SMART" id="SM00670">
    <property type="entry name" value="PINc"/>
    <property type="match status" value="1"/>
</dbReference>
<evidence type="ECO:0000256" key="5">
    <source>
        <dbReference type="ARBA" id="ARBA00022842"/>
    </source>
</evidence>
<evidence type="ECO:0000256" key="3">
    <source>
        <dbReference type="ARBA" id="ARBA00022723"/>
    </source>
</evidence>
<name>A0A9W6GEX9_9BACT</name>
<dbReference type="SUPFAM" id="SSF88723">
    <property type="entry name" value="PIN domain-like"/>
    <property type="match status" value="1"/>
</dbReference>
<keyword evidence="4" id="KW-0378">Hydrolase</keyword>
<keyword evidence="5" id="KW-0460">Magnesium</keyword>
<accession>A0A9W6GEX9</accession>
<organism evidence="7 8">
    <name type="scientific">Thermodesulfovibrio yellowstonii</name>
    <dbReference type="NCBI Taxonomy" id="28262"/>
    <lineage>
        <taxon>Bacteria</taxon>
        <taxon>Pseudomonadati</taxon>
        <taxon>Nitrospirota</taxon>
        <taxon>Thermodesulfovibrionia</taxon>
        <taxon>Thermodesulfovibrionales</taxon>
        <taxon>Thermodesulfovibrionaceae</taxon>
        <taxon>Thermodesulfovibrio</taxon>
    </lineage>
</organism>
<dbReference type="Gene3D" id="3.40.50.1010">
    <property type="entry name" value="5'-nuclease"/>
    <property type="match status" value="1"/>
</dbReference>
<dbReference type="Proteomes" id="UP001144297">
    <property type="component" value="Unassembled WGS sequence"/>
</dbReference>
<dbReference type="GO" id="GO:0004540">
    <property type="term" value="F:RNA nuclease activity"/>
    <property type="evidence" value="ECO:0007669"/>
    <property type="project" value="TreeGrafter"/>
</dbReference>
<evidence type="ECO:0000256" key="4">
    <source>
        <dbReference type="ARBA" id="ARBA00022801"/>
    </source>
</evidence>
<dbReference type="Pfam" id="PF01850">
    <property type="entry name" value="PIN"/>
    <property type="match status" value="1"/>
</dbReference>
<proteinExistence type="predicted"/>
<dbReference type="PANTHER" id="PTHR42740">
    <property type="entry name" value="RIBONUCLEASE VAPC3"/>
    <property type="match status" value="1"/>
</dbReference>
<dbReference type="PANTHER" id="PTHR42740:SF1">
    <property type="entry name" value="RIBONUCLEASE VAPC3"/>
    <property type="match status" value="1"/>
</dbReference>
<dbReference type="AlphaFoldDB" id="A0A9W6GEX9"/>
<evidence type="ECO:0000313" key="7">
    <source>
        <dbReference type="EMBL" id="GLI54054.1"/>
    </source>
</evidence>
<dbReference type="GO" id="GO:0016787">
    <property type="term" value="F:hydrolase activity"/>
    <property type="evidence" value="ECO:0007669"/>
    <property type="project" value="UniProtKB-KW"/>
</dbReference>
<dbReference type="InterPro" id="IPR002716">
    <property type="entry name" value="PIN_dom"/>
</dbReference>
<dbReference type="InterPro" id="IPR029060">
    <property type="entry name" value="PIN-like_dom_sf"/>
</dbReference>
<keyword evidence="2" id="KW-0540">Nuclease</keyword>
<dbReference type="CDD" id="cd18759">
    <property type="entry name" value="PIN_MtVapC3-like"/>
    <property type="match status" value="1"/>
</dbReference>
<evidence type="ECO:0000256" key="1">
    <source>
        <dbReference type="ARBA" id="ARBA00022649"/>
    </source>
</evidence>
<dbReference type="GO" id="GO:0046872">
    <property type="term" value="F:metal ion binding"/>
    <property type="evidence" value="ECO:0007669"/>
    <property type="project" value="UniProtKB-KW"/>
</dbReference>
<dbReference type="EMBL" id="BSDX01000001">
    <property type="protein sequence ID" value="GLI54054.1"/>
    <property type="molecule type" value="Genomic_DNA"/>
</dbReference>
<keyword evidence="3" id="KW-0479">Metal-binding</keyword>
<evidence type="ECO:0000256" key="2">
    <source>
        <dbReference type="ARBA" id="ARBA00022722"/>
    </source>
</evidence>
<protein>
    <submittedName>
        <fullName evidence="7">PIN domain protein</fullName>
    </submittedName>
</protein>
<evidence type="ECO:0000259" key="6">
    <source>
        <dbReference type="SMART" id="SM00670"/>
    </source>
</evidence>
<evidence type="ECO:0000313" key="8">
    <source>
        <dbReference type="Proteomes" id="UP001144297"/>
    </source>
</evidence>
<keyword evidence="1" id="KW-1277">Toxin-antitoxin system</keyword>
<reference evidence="7" key="1">
    <citation type="submission" date="2022-12" db="EMBL/GenBank/DDBJ databases">
        <title>Reference genome sequencing for broad-spectrum identification of bacterial and archaeal isolates by mass spectrometry.</title>
        <authorList>
            <person name="Sekiguchi Y."/>
            <person name="Tourlousse D.M."/>
        </authorList>
    </citation>
    <scope>NUCLEOTIDE SEQUENCE</scope>
    <source>
        <strain evidence="7">TSL-P1</strain>
    </source>
</reference>
<keyword evidence="8" id="KW-1185">Reference proteome</keyword>
<feature type="domain" description="PIN" evidence="6">
    <location>
        <begin position="4"/>
        <end position="119"/>
    </location>
</feature>
<comment type="caution">
    <text evidence="7">The sequence shown here is derived from an EMBL/GenBank/DDBJ whole genome shotgun (WGS) entry which is preliminary data.</text>
</comment>
<dbReference type="InterPro" id="IPR051749">
    <property type="entry name" value="PINc/VapC_TA_RNase"/>
</dbReference>
<gene>
    <name evidence="7" type="ORF">TISLANDTSLP1_17470</name>
</gene>